<dbReference type="GO" id="GO:0003729">
    <property type="term" value="F:mRNA binding"/>
    <property type="evidence" value="ECO:0007669"/>
    <property type="project" value="TreeGrafter"/>
</dbReference>
<feature type="domain" description="DRBM" evidence="2">
    <location>
        <begin position="4"/>
        <end position="76"/>
    </location>
</feature>
<dbReference type="Proteomes" id="UP001292079">
    <property type="component" value="Unassembled WGS sequence"/>
</dbReference>
<evidence type="ECO:0000313" key="4">
    <source>
        <dbReference type="Proteomes" id="UP001292079"/>
    </source>
</evidence>
<dbReference type="InterPro" id="IPR014720">
    <property type="entry name" value="dsRBD_dom"/>
</dbReference>
<evidence type="ECO:0000313" key="3">
    <source>
        <dbReference type="EMBL" id="KAK4473535.1"/>
    </source>
</evidence>
<protein>
    <recommendedName>
        <fullName evidence="2">DRBM domain-containing protein</fullName>
    </recommendedName>
</protein>
<dbReference type="GO" id="GO:0005886">
    <property type="term" value="C:plasma membrane"/>
    <property type="evidence" value="ECO:0007669"/>
    <property type="project" value="TreeGrafter"/>
</dbReference>
<dbReference type="GO" id="GO:0008298">
    <property type="term" value="P:intracellular mRNA localization"/>
    <property type="evidence" value="ECO:0007669"/>
    <property type="project" value="TreeGrafter"/>
</dbReference>
<dbReference type="SUPFAM" id="SSF54768">
    <property type="entry name" value="dsRNA-binding domain-like"/>
    <property type="match status" value="3"/>
</dbReference>
<dbReference type="PANTHER" id="PTHR46054">
    <property type="entry name" value="MATERNAL EFFECT PROTEIN STAUFEN"/>
    <property type="match status" value="1"/>
</dbReference>
<reference evidence="3" key="1">
    <citation type="submission" date="2022-04" db="EMBL/GenBank/DDBJ databases">
        <authorList>
            <person name="Xu L."/>
            <person name="Lv Z."/>
        </authorList>
    </citation>
    <scope>NUCLEOTIDE SEQUENCE</scope>
    <source>
        <strain evidence="3">LV_2022a</strain>
    </source>
</reference>
<dbReference type="PANTHER" id="PTHR46054:SF3">
    <property type="entry name" value="MATERNAL EFFECT PROTEIN STAUFEN"/>
    <property type="match status" value="1"/>
</dbReference>
<dbReference type="PROSITE" id="PS50137">
    <property type="entry name" value="DS_RBD"/>
    <property type="match status" value="2"/>
</dbReference>
<dbReference type="AlphaFoldDB" id="A0AAE1ZGQ2"/>
<comment type="caution">
    <text evidence="3">The sequence shown here is derived from an EMBL/GenBank/DDBJ whole genome shotgun (WGS) entry which is preliminary data.</text>
</comment>
<evidence type="ECO:0000259" key="2">
    <source>
        <dbReference type="PROSITE" id="PS50137"/>
    </source>
</evidence>
<proteinExistence type="predicted"/>
<feature type="domain" description="DRBM" evidence="2">
    <location>
        <begin position="332"/>
        <end position="409"/>
    </location>
</feature>
<dbReference type="Gene3D" id="3.30.160.20">
    <property type="match status" value="3"/>
</dbReference>
<gene>
    <name evidence="3" type="ORF">MN116_002895</name>
</gene>
<dbReference type="GO" id="GO:0007281">
    <property type="term" value="P:germ cell development"/>
    <property type="evidence" value="ECO:0007669"/>
    <property type="project" value="TreeGrafter"/>
</dbReference>
<dbReference type="InterPro" id="IPR051740">
    <property type="entry name" value="DRBM-containing_protein"/>
</dbReference>
<dbReference type="GO" id="GO:0098964">
    <property type="term" value="P:anterograde dendritic transport of messenger ribonucleoprotein complex"/>
    <property type="evidence" value="ECO:0007669"/>
    <property type="project" value="TreeGrafter"/>
</dbReference>
<name>A0AAE1ZGQ2_SCHME</name>
<dbReference type="SMART" id="SM00358">
    <property type="entry name" value="DSRM"/>
    <property type="match status" value="3"/>
</dbReference>
<evidence type="ECO:0000256" key="1">
    <source>
        <dbReference type="PROSITE-ProRule" id="PRU00266"/>
    </source>
</evidence>
<sequence>MNSSPVFILNKRARFLNTTLSWACEENGPYHDKVFRVNVMISHQSLNISETYFGTGSSIKEAKRIAADTALQSCDLLKCTTESNIDSLQLEGAFLIPKNVNPFIILIKCTSTPQAPNIQLRQLLNLLGSKMKFIHSEKDTSNNLNSIMYGAVAEIVGRQYVGKANTKSGAEQEACISVLRAIRRSLLSYIKTQKQKRKKRYDDNNMLICRYIRPESSVWRLRILSGLHFIQPSFKIQKLTNYQPCKFTCTCLLDGWESTENFSISVKKAQNAAAQLMLNNMNQIESKRSTIQPYENQRNVNPSKCDIHERHPKLCKVKLQLNQDRALDKSVHPVCRLECFRIANNLAKVKYTLLNDQLPGDRNTSIMPGRPPFIYQIEFSNICIQGPEANNKRLAKRLAAELLLTKLELSGEKSSANVKSVLRTKLIEPLISDTVESASENLPCKTLSDPHGSVSAVEKSDRPPQLINEDRHVNFSCTGDILVFDEELFDHVLLRKRISRPLKRKNVWSKSIRNDSNCRSQSSLNFSVSETNNILRNYSPTSANSLSLNSMSEPKNNSVGVFSNAIGYWIDSKKFKSNQKLYTQSHSEIDLSGDHWYLTLNSIYDKSSPDFIAGCTKLNIKLQLLAHVAEYCLQEHTSKTSISKTTEYRTSEVTSLTDQLVFLCRRLLVPCHFIDYPPKWNITYKSEKELHVKHYEYTVVLFIGVNPMRDISIKYSEDNNYIAAKATDLTRSSARQKAAKYAVQRLVKLVQ</sequence>
<dbReference type="GO" id="GO:0010494">
    <property type="term" value="C:cytoplasmic stress granule"/>
    <property type="evidence" value="ECO:0007669"/>
    <property type="project" value="TreeGrafter"/>
</dbReference>
<dbReference type="GO" id="GO:0035418">
    <property type="term" value="P:protein localization to synapse"/>
    <property type="evidence" value="ECO:0007669"/>
    <property type="project" value="TreeGrafter"/>
</dbReference>
<dbReference type="GO" id="GO:0032839">
    <property type="term" value="C:dendrite cytoplasm"/>
    <property type="evidence" value="ECO:0007669"/>
    <property type="project" value="GOC"/>
</dbReference>
<organism evidence="3 4">
    <name type="scientific">Schistosoma mekongi</name>
    <name type="common">Parasitic worm</name>
    <dbReference type="NCBI Taxonomy" id="38744"/>
    <lineage>
        <taxon>Eukaryota</taxon>
        <taxon>Metazoa</taxon>
        <taxon>Spiralia</taxon>
        <taxon>Lophotrochozoa</taxon>
        <taxon>Platyhelminthes</taxon>
        <taxon>Trematoda</taxon>
        <taxon>Digenea</taxon>
        <taxon>Strigeidida</taxon>
        <taxon>Schistosomatoidea</taxon>
        <taxon>Schistosomatidae</taxon>
        <taxon>Schistosoma</taxon>
    </lineage>
</organism>
<dbReference type="GO" id="GO:0003725">
    <property type="term" value="F:double-stranded RNA binding"/>
    <property type="evidence" value="ECO:0007669"/>
    <property type="project" value="TreeGrafter"/>
</dbReference>
<accession>A0AAE1ZGQ2</accession>
<keyword evidence="4" id="KW-1185">Reference proteome</keyword>
<reference evidence="3" key="2">
    <citation type="journal article" date="2023" name="Infect Dis Poverty">
        <title>Chromosome-scale genome of the human blood fluke Schistosoma mekongi and its implications for public health.</title>
        <authorList>
            <person name="Zhou M."/>
            <person name="Xu L."/>
            <person name="Xu D."/>
            <person name="Chen W."/>
            <person name="Khan J."/>
            <person name="Hu Y."/>
            <person name="Huang H."/>
            <person name="Wei H."/>
            <person name="Zhang Y."/>
            <person name="Chusongsang P."/>
            <person name="Tanasarnprasert K."/>
            <person name="Hu X."/>
            <person name="Limpanont Y."/>
            <person name="Lv Z."/>
        </authorList>
    </citation>
    <scope>NUCLEOTIDE SEQUENCE</scope>
    <source>
        <strain evidence="3">LV_2022a</strain>
    </source>
</reference>
<dbReference type="GO" id="GO:0043025">
    <property type="term" value="C:neuronal cell body"/>
    <property type="evidence" value="ECO:0007669"/>
    <property type="project" value="TreeGrafter"/>
</dbReference>
<dbReference type="EMBL" id="JALJAT010000002">
    <property type="protein sequence ID" value="KAK4473535.1"/>
    <property type="molecule type" value="Genomic_DNA"/>
</dbReference>
<keyword evidence="1" id="KW-0694">RNA-binding</keyword>